<dbReference type="Proteomes" id="UP000055024">
    <property type="component" value="Unassembled WGS sequence"/>
</dbReference>
<gene>
    <name evidence="1" type="ORF">T11_7617</name>
</gene>
<protein>
    <submittedName>
        <fullName evidence="1">Uncharacterized protein</fullName>
    </submittedName>
</protein>
<keyword evidence="2" id="KW-1185">Reference proteome</keyword>
<dbReference type="AlphaFoldDB" id="A0A0V1G932"/>
<proteinExistence type="predicted"/>
<dbReference type="OrthoDB" id="10446778at2759"/>
<accession>A0A0V1G932</accession>
<evidence type="ECO:0000313" key="1">
    <source>
        <dbReference type="EMBL" id="KRY94793.1"/>
    </source>
</evidence>
<sequence length="30" mass="3723">MRRKRENFNDSQCDMGEYNLRMMKRNKIAS</sequence>
<comment type="caution">
    <text evidence="1">The sequence shown here is derived from an EMBL/GenBank/DDBJ whole genome shotgun (WGS) entry which is preliminary data.</text>
</comment>
<organism evidence="1 2">
    <name type="scientific">Trichinella zimbabwensis</name>
    <dbReference type="NCBI Taxonomy" id="268475"/>
    <lineage>
        <taxon>Eukaryota</taxon>
        <taxon>Metazoa</taxon>
        <taxon>Ecdysozoa</taxon>
        <taxon>Nematoda</taxon>
        <taxon>Enoplea</taxon>
        <taxon>Dorylaimia</taxon>
        <taxon>Trichinellida</taxon>
        <taxon>Trichinellidae</taxon>
        <taxon>Trichinella</taxon>
    </lineage>
</organism>
<dbReference type="EMBL" id="JYDP01004553">
    <property type="protein sequence ID" value="KRY94793.1"/>
    <property type="molecule type" value="Genomic_DNA"/>
</dbReference>
<evidence type="ECO:0000313" key="2">
    <source>
        <dbReference type="Proteomes" id="UP000055024"/>
    </source>
</evidence>
<name>A0A0V1G932_9BILA</name>
<reference evidence="1 2" key="1">
    <citation type="submission" date="2015-01" db="EMBL/GenBank/DDBJ databases">
        <title>Evolution of Trichinella species and genotypes.</title>
        <authorList>
            <person name="Korhonen P.K."/>
            <person name="Edoardo P."/>
            <person name="Giuseppe L.R."/>
            <person name="Gasser R.B."/>
        </authorList>
    </citation>
    <scope>NUCLEOTIDE SEQUENCE [LARGE SCALE GENOMIC DNA]</scope>
    <source>
        <strain evidence="1">ISS1029</strain>
    </source>
</reference>